<dbReference type="PaxDb" id="2903-EOD34474"/>
<feature type="compositionally biased region" description="Basic residues" evidence="9">
    <location>
        <begin position="710"/>
        <end position="721"/>
    </location>
</feature>
<protein>
    <submittedName>
        <fullName evidence="12">Uncharacterized protein</fullName>
    </submittedName>
</protein>
<dbReference type="SUPFAM" id="SSF52540">
    <property type="entry name" value="P-loop containing nucleoside triphosphate hydrolases"/>
    <property type="match status" value="2"/>
</dbReference>
<dbReference type="InterPro" id="IPR038718">
    <property type="entry name" value="SNF2-like_sf"/>
</dbReference>
<dbReference type="GO" id="GO:0005634">
    <property type="term" value="C:nucleus"/>
    <property type="evidence" value="ECO:0007669"/>
    <property type="project" value="UniProtKB-SubCell"/>
</dbReference>
<feature type="compositionally biased region" description="Low complexity" evidence="9">
    <location>
        <begin position="589"/>
        <end position="604"/>
    </location>
</feature>
<comment type="similarity">
    <text evidence="2">Belongs to the SNF2/RAD54 helicase family.</text>
</comment>
<dbReference type="InterPro" id="IPR049730">
    <property type="entry name" value="SNF2/RAD54-like_C"/>
</dbReference>
<keyword evidence="8" id="KW-0539">Nucleus</keyword>
<evidence type="ECO:0000259" key="10">
    <source>
        <dbReference type="PROSITE" id="PS51192"/>
    </source>
</evidence>
<dbReference type="SMART" id="SM00490">
    <property type="entry name" value="HELICc"/>
    <property type="match status" value="1"/>
</dbReference>
<keyword evidence="3" id="KW-0547">Nucleotide-binding</keyword>
<dbReference type="GO" id="GO:0005524">
    <property type="term" value="F:ATP binding"/>
    <property type="evidence" value="ECO:0007669"/>
    <property type="project" value="UniProtKB-KW"/>
</dbReference>
<dbReference type="STRING" id="2903.R1FMB6"/>
<dbReference type="CDD" id="cd18793">
    <property type="entry name" value="SF2_C_SNF"/>
    <property type="match status" value="1"/>
</dbReference>
<dbReference type="Gene3D" id="1.20.120.850">
    <property type="entry name" value="SWI2/SNF2 ATPases, N-terminal domain"/>
    <property type="match status" value="1"/>
</dbReference>
<dbReference type="Gene3D" id="3.40.50.300">
    <property type="entry name" value="P-loop containing nucleotide triphosphate hydrolases"/>
    <property type="match status" value="2"/>
</dbReference>
<dbReference type="GO" id="GO:0003677">
    <property type="term" value="F:DNA binding"/>
    <property type="evidence" value="ECO:0007669"/>
    <property type="project" value="UniProtKB-KW"/>
</dbReference>
<dbReference type="GO" id="GO:0004386">
    <property type="term" value="F:helicase activity"/>
    <property type="evidence" value="ECO:0007669"/>
    <property type="project" value="UniProtKB-KW"/>
</dbReference>
<dbReference type="RefSeq" id="XP_005786903.1">
    <property type="nucleotide sequence ID" value="XM_005786846.1"/>
</dbReference>
<feature type="region of interest" description="Disordered" evidence="9">
    <location>
        <begin position="48"/>
        <end position="108"/>
    </location>
</feature>
<dbReference type="Pfam" id="PF00176">
    <property type="entry name" value="SNF2-rel_dom"/>
    <property type="match status" value="1"/>
</dbReference>
<feature type="compositionally biased region" description="Low complexity" evidence="9">
    <location>
        <begin position="188"/>
        <end position="198"/>
    </location>
</feature>
<keyword evidence="4" id="KW-0378">Hydrolase</keyword>
<dbReference type="EnsemblProtists" id="EOD34474">
    <property type="protein sequence ID" value="EOD34474"/>
    <property type="gene ID" value="EMIHUDRAFT_228661"/>
</dbReference>
<evidence type="ECO:0000313" key="13">
    <source>
        <dbReference type="Proteomes" id="UP000013827"/>
    </source>
</evidence>
<evidence type="ECO:0000256" key="8">
    <source>
        <dbReference type="ARBA" id="ARBA00023242"/>
    </source>
</evidence>
<organism evidence="12 13">
    <name type="scientific">Emiliania huxleyi (strain CCMP1516)</name>
    <dbReference type="NCBI Taxonomy" id="280463"/>
    <lineage>
        <taxon>Eukaryota</taxon>
        <taxon>Haptista</taxon>
        <taxon>Haptophyta</taxon>
        <taxon>Prymnesiophyceae</taxon>
        <taxon>Isochrysidales</taxon>
        <taxon>Noelaerhabdaceae</taxon>
        <taxon>Emiliania</taxon>
    </lineage>
</organism>
<feature type="region of interest" description="Disordered" evidence="9">
    <location>
        <begin position="584"/>
        <end position="613"/>
    </location>
</feature>
<dbReference type="PANTHER" id="PTHR45797">
    <property type="entry name" value="RAD54-LIKE"/>
    <property type="match status" value="1"/>
</dbReference>
<evidence type="ECO:0000256" key="4">
    <source>
        <dbReference type="ARBA" id="ARBA00022801"/>
    </source>
</evidence>
<dbReference type="Pfam" id="PF00271">
    <property type="entry name" value="Helicase_C"/>
    <property type="match status" value="1"/>
</dbReference>
<feature type="region of interest" description="Disordered" evidence="9">
    <location>
        <begin position="270"/>
        <end position="294"/>
    </location>
</feature>
<keyword evidence="6" id="KW-0067">ATP-binding</keyword>
<evidence type="ECO:0000256" key="7">
    <source>
        <dbReference type="ARBA" id="ARBA00023125"/>
    </source>
</evidence>
<proteinExistence type="inferred from homology"/>
<dbReference type="InterPro" id="IPR044574">
    <property type="entry name" value="ARIP4-like"/>
</dbReference>
<reference evidence="13" key="1">
    <citation type="journal article" date="2013" name="Nature">
        <title>Pan genome of the phytoplankton Emiliania underpins its global distribution.</title>
        <authorList>
            <person name="Read B.A."/>
            <person name="Kegel J."/>
            <person name="Klute M.J."/>
            <person name="Kuo A."/>
            <person name="Lefebvre S.C."/>
            <person name="Maumus F."/>
            <person name="Mayer C."/>
            <person name="Miller J."/>
            <person name="Monier A."/>
            <person name="Salamov A."/>
            <person name="Young J."/>
            <person name="Aguilar M."/>
            <person name="Claverie J.M."/>
            <person name="Frickenhaus S."/>
            <person name="Gonzalez K."/>
            <person name="Herman E.K."/>
            <person name="Lin Y.C."/>
            <person name="Napier J."/>
            <person name="Ogata H."/>
            <person name="Sarno A.F."/>
            <person name="Shmutz J."/>
            <person name="Schroeder D."/>
            <person name="de Vargas C."/>
            <person name="Verret F."/>
            <person name="von Dassow P."/>
            <person name="Valentin K."/>
            <person name="Van de Peer Y."/>
            <person name="Wheeler G."/>
            <person name="Dacks J.B."/>
            <person name="Delwiche C.F."/>
            <person name="Dyhrman S.T."/>
            <person name="Glockner G."/>
            <person name="John U."/>
            <person name="Richards T."/>
            <person name="Worden A.Z."/>
            <person name="Zhang X."/>
            <person name="Grigoriev I.V."/>
            <person name="Allen A.E."/>
            <person name="Bidle K."/>
            <person name="Borodovsky M."/>
            <person name="Bowler C."/>
            <person name="Brownlee C."/>
            <person name="Cock J.M."/>
            <person name="Elias M."/>
            <person name="Gladyshev V.N."/>
            <person name="Groth M."/>
            <person name="Guda C."/>
            <person name="Hadaegh A."/>
            <person name="Iglesias-Rodriguez M.D."/>
            <person name="Jenkins J."/>
            <person name="Jones B.M."/>
            <person name="Lawson T."/>
            <person name="Leese F."/>
            <person name="Lindquist E."/>
            <person name="Lobanov A."/>
            <person name="Lomsadze A."/>
            <person name="Malik S.B."/>
            <person name="Marsh M.E."/>
            <person name="Mackinder L."/>
            <person name="Mock T."/>
            <person name="Mueller-Roeber B."/>
            <person name="Pagarete A."/>
            <person name="Parker M."/>
            <person name="Probert I."/>
            <person name="Quesneville H."/>
            <person name="Raines C."/>
            <person name="Rensing S.A."/>
            <person name="Riano-Pachon D.M."/>
            <person name="Richier S."/>
            <person name="Rokitta S."/>
            <person name="Shiraiwa Y."/>
            <person name="Soanes D.M."/>
            <person name="van der Giezen M."/>
            <person name="Wahlund T.M."/>
            <person name="Williams B."/>
            <person name="Wilson W."/>
            <person name="Wolfe G."/>
            <person name="Wurch L.L."/>
        </authorList>
    </citation>
    <scope>NUCLEOTIDE SEQUENCE</scope>
</reference>
<keyword evidence="13" id="KW-1185">Reference proteome</keyword>
<dbReference type="Gene3D" id="3.40.50.10810">
    <property type="entry name" value="Tandem AAA-ATPase domain"/>
    <property type="match status" value="2"/>
</dbReference>
<evidence type="ECO:0000256" key="5">
    <source>
        <dbReference type="ARBA" id="ARBA00022806"/>
    </source>
</evidence>
<feature type="compositionally biased region" description="Basic and acidic residues" evidence="9">
    <location>
        <begin position="48"/>
        <end position="57"/>
    </location>
</feature>
<accession>A0A0D3KFD9</accession>
<evidence type="ECO:0000313" key="12">
    <source>
        <dbReference type="EnsemblProtists" id="EOD34474"/>
    </source>
</evidence>
<feature type="region of interest" description="Disordered" evidence="9">
    <location>
        <begin position="175"/>
        <end position="198"/>
    </location>
</feature>
<dbReference type="PROSITE" id="PS51194">
    <property type="entry name" value="HELICASE_CTER"/>
    <property type="match status" value="1"/>
</dbReference>
<dbReference type="KEGG" id="ehx:EMIHUDRAFT_228661"/>
<dbReference type="eggNOG" id="KOG0390">
    <property type="taxonomic scope" value="Eukaryota"/>
</dbReference>
<evidence type="ECO:0000256" key="1">
    <source>
        <dbReference type="ARBA" id="ARBA00004123"/>
    </source>
</evidence>
<sequence>MIQAGQRYKLSGLAAAHLNGKTCKIRRYDEEKKRWIVDLDADLEKNNDAPKALRAENLKPITEPPLGGPSTPPPAAAQPSVAPSAVAGGGGGAATTPTQTGAGLSANEPTEITGEELKAEERLLAAAADEAAEKARGSTAEQMLRDMEAMASGGGAAASGVSILEFERAAAAADADGGFGEGGASQEPPAADATPRARPQSLCWVCSADAELDERRPLKSKHGQKQAAGASGFTGWTAGLRRTADARALKQMYKVERPQQIGRLAPLLEDEETLEESLSGDSSSEGEGGLGGGGGLSEAKLARAWREELRHEAEGGRRLAPRVRKGGHDARAGSLLQKCSVCRHPFFECAQVYAHPQLGVPLCHYCHEAVPDVFLCDAAGCGRAVCERCIRSNLGGEAADAVREAEPWLCYAGAVTVLPRLARQLKPHQEEGVHFLWGACFGSKRADNAKRREHGCVLAHSMGLGETFGRFYAQMGRNAAVADGPPTALVLVPKSVATQWESEFGKWLLDQCGNQAASNPRNLRWQKFPDAGALKRSHSGDGRGGGLEQQRLQALRRWRREGGVMVMVHDTYRSVLSSAKNDGAERQARAAAQTAAAAGSASEAYGGTNGEAERERELAEYRRLLQDPGPDVLVIDEAHVIKNEKNQLRAVLAGVRTMRRVLLTGTPLQNNLREYFHMLGDLDTFKRLYESTITDGQFRYGEDDDESRSQRAKTRREAKKRRKDMSKRIWALTRKLDKLVQRRGVEVLQRDLPRSQQYVMVLRPTPTQRALYNAKVESMAGRQQLFEFMTDMLRIYNHPAALLDPKTLAPNAKLVSSKVAVALALLQQAARAGERILLFSQSLESLDALQMVKQFNARDSAIRLFLISTKAGGLGLNLASASRVILFDASWNPSSDAVFRAYRYGQRRTVYVYRLIAQGFEECLYRQQVVKLQLAGHIIDDTHAEAMYTEEELKAYYAPLPAVDAVAGASDASRPGADLATESWLPALAQSGQVGPLLASVEDHDALRLGEAEELLTASLDQPRDLTFCDKCNAQLHKLSYKQFGYRCGQCGHDGLVPPAPPVVTRNDPTTKLAVEPRSITWKLHGESGDKSAINTTVLATGGAYHVQWRVAPVDEEGNALQLGENEGWTDAKKPISGGRLIAKKQIDHTVAYQARVRARMSACSCSLSSTPLAFVTECRCPWTPWSPPSVKATPTAPDEEPAA</sequence>
<keyword evidence="7" id="KW-0238">DNA-binding</keyword>
<feature type="compositionally biased region" description="Low complexity" evidence="9">
    <location>
        <begin position="276"/>
        <end position="285"/>
    </location>
</feature>
<dbReference type="PROSITE" id="PS51192">
    <property type="entry name" value="HELICASE_ATP_BIND_1"/>
    <property type="match status" value="1"/>
</dbReference>
<dbReference type="SMART" id="SM00487">
    <property type="entry name" value="DEXDc"/>
    <property type="match status" value="1"/>
</dbReference>
<dbReference type="InterPro" id="IPR014001">
    <property type="entry name" value="Helicase_ATP-bd"/>
</dbReference>
<feature type="domain" description="Helicase ATP-binding" evidence="10">
    <location>
        <begin position="447"/>
        <end position="685"/>
    </location>
</feature>
<evidence type="ECO:0000256" key="6">
    <source>
        <dbReference type="ARBA" id="ARBA00022840"/>
    </source>
</evidence>
<dbReference type="GeneID" id="17279744"/>
<reference evidence="12" key="2">
    <citation type="submission" date="2024-10" db="UniProtKB">
        <authorList>
            <consortium name="EnsemblProtists"/>
        </authorList>
    </citation>
    <scope>IDENTIFICATION</scope>
</reference>
<evidence type="ECO:0000256" key="3">
    <source>
        <dbReference type="ARBA" id="ARBA00022741"/>
    </source>
</evidence>
<dbReference type="InterPro" id="IPR027417">
    <property type="entry name" value="P-loop_NTPase"/>
</dbReference>
<evidence type="ECO:0000256" key="9">
    <source>
        <dbReference type="SAM" id="MobiDB-lite"/>
    </source>
</evidence>
<name>A0A0D3KFD9_EMIH1</name>
<comment type="subcellular location">
    <subcellularLocation>
        <location evidence="1">Nucleus</location>
    </subcellularLocation>
</comment>
<keyword evidence="5" id="KW-0347">Helicase</keyword>
<feature type="compositionally biased region" description="Low complexity" evidence="9">
    <location>
        <begin position="77"/>
        <end position="86"/>
    </location>
</feature>
<dbReference type="AlphaFoldDB" id="A0A0D3KFD9"/>
<evidence type="ECO:0000256" key="2">
    <source>
        <dbReference type="ARBA" id="ARBA00007025"/>
    </source>
</evidence>
<dbReference type="InterPro" id="IPR000330">
    <property type="entry name" value="SNF2_N"/>
</dbReference>
<dbReference type="HOGENOM" id="CLU_270464_0_0_1"/>
<dbReference type="PANTHER" id="PTHR45797:SF1">
    <property type="entry name" value="HELICASE ARIP4"/>
    <property type="match status" value="1"/>
</dbReference>
<feature type="region of interest" description="Disordered" evidence="9">
    <location>
        <begin position="699"/>
        <end position="721"/>
    </location>
</feature>
<evidence type="ECO:0000259" key="11">
    <source>
        <dbReference type="PROSITE" id="PS51194"/>
    </source>
</evidence>
<dbReference type="Proteomes" id="UP000013827">
    <property type="component" value="Unassembled WGS sequence"/>
</dbReference>
<feature type="compositionally biased region" description="Low complexity" evidence="9">
    <location>
        <begin position="94"/>
        <end position="103"/>
    </location>
</feature>
<dbReference type="GO" id="GO:0016887">
    <property type="term" value="F:ATP hydrolysis activity"/>
    <property type="evidence" value="ECO:0007669"/>
    <property type="project" value="InterPro"/>
</dbReference>
<feature type="domain" description="Helicase C-terminal" evidence="11">
    <location>
        <begin position="781"/>
        <end position="954"/>
    </location>
</feature>
<dbReference type="InterPro" id="IPR001650">
    <property type="entry name" value="Helicase_C-like"/>
</dbReference>
<feature type="compositionally biased region" description="Pro residues" evidence="9">
    <location>
        <begin position="62"/>
        <end position="76"/>
    </location>
</feature>